<feature type="compositionally biased region" description="Pro residues" evidence="1">
    <location>
        <begin position="56"/>
        <end position="71"/>
    </location>
</feature>
<evidence type="ECO:0000256" key="1">
    <source>
        <dbReference type="SAM" id="MobiDB-lite"/>
    </source>
</evidence>
<keyword evidence="3" id="KW-1185">Reference proteome</keyword>
<dbReference type="EMBL" id="JAAKFY010000010">
    <property type="protein sequence ID" value="KAF3851101.1"/>
    <property type="molecule type" value="Genomic_DNA"/>
</dbReference>
<sequence length="132" mass="14350">MEAMSRTRVHGDAGRNSDMIKPLASGTSDRKCNARCDGAACVHPVPIHAFLTPMLPPPPGPCPSVSPPVSNPPLQLSRSLSEARFKALRQEYQQYRQAQGSSFISDRYQKADLSNRRHPSGPGQCHGSLELS</sequence>
<feature type="non-terminal residue" evidence="2">
    <location>
        <position position="1"/>
    </location>
</feature>
<protein>
    <submittedName>
        <fullName evidence="2">Uncharacterized protein</fullName>
    </submittedName>
</protein>
<evidence type="ECO:0000313" key="3">
    <source>
        <dbReference type="Proteomes" id="UP000518266"/>
    </source>
</evidence>
<reference evidence="2 3" key="1">
    <citation type="submission" date="2020-03" db="EMBL/GenBank/DDBJ databases">
        <title>Dissostichus mawsoni Genome sequencing and assembly.</title>
        <authorList>
            <person name="Park H."/>
        </authorList>
    </citation>
    <scope>NUCLEOTIDE SEQUENCE [LARGE SCALE GENOMIC DNA]</scope>
    <source>
        <strain evidence="2">DM0001</strain>
        <tissue evidence="2">Muscle</tissue>
    </source>
</reference>
<accession>A0A7J5YQ72</accession>
<evidence type="ECO:0000313" key="2">
    <source>
        <dbReference type="EMBL" id="KAF3851101.1"/>
    </source>
</evidence>
<feature type="region of interest" description="Disordered" evidence="1">
    <location>
        <begin position="96"/>
        <end position="132"/>
    </location>
</feature>
<proteinExistence type="predicted"/>
<comment type="caution">
    <text evidence="2">The sequence shown here is derived from an EMBL/GenBank/DDBJ whole genome shotgun (WGS) entry which is preliminary data.</text>
</comment>
<feature type="region of interest" description="Disordered" evidence="1">
    <location>
        <begin position="1"/>
        <end position="29"/>
    </location>
</feature>
<organism evidence="2 3">
    <name type="scientific">Dissostichus mawsoni</name>
    <name type="common">Antarctic cod</name>
    <dbReference type="NCBI Taxonomy" id="36200"/>
    <lineage>
        <taxon>Eukaryota</taxon>
        <taxon>Metazoa</taxon>
        <taxon>Chordata</taxon>
        <taxon>Craniata</taxon>
        <taxon>Vertebrata</taxon>
        <taxon>Euteleostomi</taxon>
        <taxon>Actinopterygii</taxon>
        <taxon>Neopterygii</taxon>
        <taxon>Teleostei</taxon>
        <taxon>Neoteleostei</taxon>
        <taxon>Acanthomorphata</taxon>
        <taxon>Eupercaria</taxon>
        <taxon>Perciformes</taxon>
        <taxon>Notothenioidei</taxon>
        <taxon>Nototheniidae</taxon>
        <taxon>Dissostichus</taxon>
    </lineage>
</organism>
<name>A0A7J5YQ72_DISMA</name>
<feature type="region of interest" description="Disordered" evidence="1">
    <location>
        <begin position="56"/>
        <end position="75"/>
    </location>
</feature>
<dbReference type="AlphaFoldDB" id="A0A7J5YQ72"/>
<gene>
    <name evidence="2" type="ORF">F7725_012873</name>
</gene>
<dbReference type="Proteomes" id="UP000518266">
    <property type="component" value="Unassembled WGS sequence"/>
</dbReference>